<gene>
    <name evidence="1" type="ORF">MDA_GLEAN10003445</name>
</gene>
<dbReference type="EMBL" id="KB101597">
    <property type="protein sequence ID" value="ELK36426.1"/>
    <property type="molecule type" value="Genomic_DNA"/>
</dbReference>
<evidence type="ECO:0000313" key="1">
    <source>
        <dbReference type="EMBL" id="ELK36426.1"/>
    </source>
</evidence>
<reference evidence="2" key="1">
    <citation type="journal article" date="2013" name="Science">
        <title>Comparative analysis of bat genomes provides insight into the evolution of flight and immunity.</title>
        <authorList>
            <person name="Zhang G."/>
            <person name="Cowled C."/>
            <person name="Shi Z."/>
            <person name="Huang Z."/>
            <person name="Bishop-Lilly K.A."/>
            <person name="Fang X."/>
            <person name="Wynne J.W."/>
            <person name="Xiong Z."/>
            <person name="Baker M.L."/>
            <person name="Zhao W."/>
            <person name="Tachedjian M."/>
            <person name="Zhu Y."/>
            <person name="Zhou P."/>
            <person name="Jiang X."/>
            <person name="Ng J."/>
            <person name="Yang L."/>
            <person name="Wu L."/>
            <person name="Xiao J."/>
            <person name="Feng Y."/>
            <person name="Chen Y."/>
            <person name="Sun X."/>
            <person name="Zhang Y."/>
            <person name="Marsh G.A."/>
            <person name="Crameri G."/>
            <person name="Broder C.C."/>
            <person name="Frey K.G."/>
            <person name="Wang L.F."/>
            <person name="Wang J."/>
        </authorList>
    </citation>
    <scope>NUCLEOTIDE SEQUENCE [LARGE SCALE GENOMIC DNA]</scope>
</reference>
<evidence type="ECO:0000313" key="2">
    <source>
        <dbReference type="Proteomes" id="UP000010556"/>
    </source>
</evidence>
<protein>
    <submittedName>
        <fullName evidence="1">Uncharacterized protein</fullName>
    </submittedName>
</protein>
<accession>L5MDH3</accession>
<dbReference type="Proteomes" id="UP000010556">
    <property type="component" value="Unassembled WGS sequence"/>
</dbReference>
<name>L5MDH3_MYODS</name>
<proteinExistence type="predicted"/>
<sequence length="81" mass="9328">MDTRDSMPRSALAFQFKGSSASVHLSEASRRTGSIWYYYWELGLTLSVQMVQAKWQEESAPLLIDLDKELSDFRVLEPLWG</sequence>
<keyword evidence="2" id="KW-1185">Reference proteome</keyword>
<organism evidence="1 2">
    <name type="scientific">Myotis davidii</name>
    <name type="common">David's myotis</name>
    <dbReference type="NCBI Taxonomy" id="225400"/>
    <lineage>
        <taxon>Eukaryota</taxon>
        <taxon>Metazoa</taxon>
        <taxon>Chordata</taxon>
        <taxon>Craniata</taxon>
        <taxon>Vertebrata</taxon>
        <taxon>Euteleostomi</taxon>
        <taxon>Mammalia</taxon>
        <taxon>Eutheria</taxon>
        <taxon>Laurasiatheria</taxon>
        <taxon>Chiroptera</taxon>
        <taxon>Yangochiroptera</taxon>
        <taxon>Vespertilionidae</taxon>
        <taxon>Myotis</taxon>
    </lineage>
</organism>
<dbReference type="AlphaFoldDB" id="L5MDH3"/>